<dbReference type="Proteomes" id="UP000011715">
    <property type="component" value="Unassembled WGS sequence"/>
</dbReference>
<reference evidence="2" key="3">
    <citation type="submission" date="2011-03" db="EMBL/GenBank/DDBJ databases">
        <title>Annotation of Magnaporthe poae ATCC 64411.</title>
        <authorList>
            <person name="Ma L.-J."/>
            <person name="Dead R."/>
            <person name="Young S.K."/>
            <person name="Zeng Q."/>
            <person name="Gargeya S."/>
            <person name="Fitzgerald M."/>
            <person name="Haas B."/>
            <person name="Abouelleil A."/>
            <person name="Alvarado L."/>
            <person name="Arachchi H.M."/>
            <person name="Berlin A."/>
            <person name="Brown A."/>
            <person name="Chapman S.B."/>
            <person name="Chen Z."/>
            <person name="Dunbar C."/>
            <person name="Freedman E."/>
            <person name="Gearin G."/>
            <person name="Gellesch M."/>
            <person name="Goldberg J."/>
            <person name="Griggs A."/>
            <person name="Gujja S."/>
            <person name="Heiman D."/>
            <person name="Howarth C."/>
            <person name="Larson L."/>
            <person name="Lui A."/>
            <person name="MacDonald P.J.P."/>
            <person name="Mehta T."/>
            <person name="Montmayeur A."/>
            <person name="Murphy C."/>
            <person name="Neiman D."/>
            <person name="Pearson M."/>
            <person name="Priest M."/>
            <person name="Roberts A."/>
            <person name="Saif S."/>
            <person name="Shea T."/>
            <person name="Shenoy N."/>
            <person name="Sisk P."/>
            <person name="Stolte C."/>
            <person name="Sykes S."/>
            <person name="Yandava C."/>
            <person name="Wortman J."/>
            <person name="Nusbaum C."/>
            <person name="Birren B."/>
        </authorList>
    </citation>
    <scope>NUCLEOTIDE SEQUENCE</scope>
    <source>
        <strain evidence="2">ATCC 64411</strain>
    </source>
</reference>
<dbReference type="EnsemblFungi" id="MAPG_00416T0">
    <property type="protein sequence ID" value="MAPG_00416T0"/>
    <property type="gene ID" value="MAPG_00416"/>
</dbReference>
<dbReference type="AlphaFoldDB" id="A0A0C4DKY4"/>
<dbReference type="VEuPathDB" id="FungiDB:MAPG_00416"/>
<dbReference type="EMBL" id="GL876966">
    <property type="protein sequence ID" value="KLU81325.1"/>
    <property type="molecule type" value="Genomic_DNA"/>
</dbReference>
<feature type="compositionally biased region" description="Acidic residues" evidence="1">
    <location>
        <begin position="673"/>
        <end position="685"/>
    </location>
</feature>
<reference evidence="3" key="4">
    <citation type="journal article" date="2015" name="G3 (Bethesda)">
        <title>Genome sequences of three phytopathogenic species of the Magnaporthaceae family of fungi.</title>
        <authorList>
            <person name="Okagaki L.H."/>
            <person name="Nunes C.C."/>
            <person name="Sailsbery J."/>
            <person name="Clay B."/>
            <person name="Brown D."/>
            <person name="John T."/>
            <person name="Oh Y."/>
            <person name="Young N."/>
            <person name="Fitzgerald M."/>
            <person name="Haas B.J."/>
            <person name="Zeng Q."/>
            <person name="Young S."/>
            <person name="Adiconis X."/>
            <person name="Fan L."/>
            <person name="Levin J.Z."/>
            <person name="Mitchell T.K."/>
            <person name="Okubara P.A."/>
            <person name="Farman M.L."/>
            <person name="Kohn L.M."/>
            <person name="Birren B."/>
            <person name="Ma L.-J."/>
            <person name="Dean R.A."/>
        </authorList>
    </citation>
    <scope>NUCLEOTIDE SEQUENCE</scope>
    <source>
        <strain evidence="3">ATCC 64411 / 73-15</strain>
    </source>
</reference>
<proteinExistence type="predicted"/>
<reference evidence="2" key="1">
    <citation type="submission" date="2010-05" db="EMBL/GenBank/DDBJ databases">
        <title>The Genome Sequence of Magnaporthe poae strain ATCC 64411.</title>
        <authorList>
            <consortium name="The Broad Institute Genome Sequencing Platform"/>
            <consortium name="Broad Institute Genome Sequencing Center for Infectious Disease"/>
            <person name="Ma L.-J."/>
            <person name="Dead R."/>
            <person name="Young S."/>
            <person name="Zeng Q."/>
            <person name="Koehrsen M."/>
            <person name="Alvarado L."/>
            <person name="Berlin A."/>
            <person name="Chapman S.B."/>
            <person name="Chen Z."/>
            <person name="Freedman E."/>
            <person name="Gellesch M."/>
            <person name="Goldberg J."/>
            <person name="Griggs A."/>
            <person name="Gujja S."/>
            <person name="Heilman E.R."/>
            <person name="Heiman D."/>
            <person name="Hepburn T."/>
            <person name="Howarth C."/>
            <person name="Jen D."/>
            <person name="Larson L."/>
            <person name="Mehta T."/>
            <person name="Neiman D."/>
            <person name="Pearson M."/>
            <person name="Roberts A."/>
            <person name="Saif S."/>
            <person name="Shea T."/>
            <person name="Shenoy N."/>
            <person name="Sisk P."/>
            <person name="Stolte C."/>
            <person name="Sykes S."/>
            <person name="Walk T."/>
            <person name="White J."/>
            <person name="Yandava C."/>
            <person name="Haas B."/>
            <person name="Nusbaum C."/>
            <person name="Birren B."/>
        </authorList>
    </citation>
    <scope>NUCLEOTIDE SEQUENCE</scope>
    <source>
        <strain evidence="2">ATCC 64411</strain>
    </source>
</reference>
<sequence length="836" mass="95138">MAPNGSKRKTAFRRMLEQNRQMGIDRDRANEAAMASRLDAQNGTTSTPEPWSPAKLLSIEDLQGLVMETTGIKTPTKSVDELTREAVSWNEKILEARSRLPLKDTKSIEELEQKRDQILNAIRELDPTKDFTEESLALSTHKYHPSYYKFSAAAARGENVPDNELVMTIPFHPKNPDKFFKGAVEQRGSGLCKVLRDTAIASMIIGDLTYQEKQSIAVASKESFLLVGRIMEVWNTNCHDFLGKDKSVHRVGMTEDGRPVEMVASWSDILKVKYKAKIDRHKEKLAHISEPGGRKTACSLVRDIMMVDVPHSNAEPDLDKELEPIGLRGYLNVMATGVRFAATKATRNKSPRLKYSDELEASYRLLEVISNHGASIRSLDLSGQHMLTWHHVDLMLLGMPNIRQLTLRDNHLLDITQTQNLMESVQRRRPDCVLDFYPFYFYGPSYESGRATDKDRCGSFGLTFEDSGVCTNNAVALMIRDVLAWEKKFGVKMLAPGLGFRHFLDRLPVPVGFAADIIASHAWLESMRAQGMDDEVHEMAHHRRIHEIVTGKPAHVGSKKFEVVTCKECGIKMSSALMHSKVKCSWCCLQVFAFMEPHRYKHEKRALVDNMLPWNGFCSRAKSLSELLSGVTPATDDDDDGEEDYDDQDGNGEAENNAADDETGQDASNENAVEPEPETEPEPEPEPLRVSLYSVPEWERWKWASPTPIEKLVYRGFADARTLEWWRLRDILRMQEPELAPFEPTNRFVDDMRLRGWHDRGPGDHEMFPIQQRNIFDRRVTEGSFIQLAPGICIVRRPNTAEALINRYKPAACMDEMRKLMFMEPKVRKELLESTW</sequence>
<keyword evidence="4" id="KW-1185">Reference proteome</keyword>
<reference evidence="4" key="2">
    <citation type="submission" date="2010-05" db="EMBL/GenBank/DDBJ databases">
        <title>The genome sequence of Magnaporthe poae strain ATCC 64411.</title>
        <authorList>
            <person name="Ma L.-J."/>
            <person name="Dead R."/>
            <person name="Young S."/>
            <person name="Zeng Q."/>
            <person name="Koehrsen M."/>
            <person name="Alvarado L."/>
            <person name="Berlin A."/>
            <person name="Chapman S.B."/>
            <person name="Chen Z."/>
            <person name="Freedman E."/>
            <person name="Gellesch M."/>
            <person name="Goldberg J."/>
            <person name="Griggs A."/>
            <person name="Gujja S."/>
            <person name="Heilman E.R."/>
            <person name="Heiman D."/>
            <person name="Hepburn T."/>
            <person name="Howarth C."/>
            <person name="Jen D."/>
            <person name="Larson L."/>
            <person name="Mehta T."/>
            <person name="Neiman D."/>
            <person name="Pearson M."/>
            <person name="Roberts A."/>
            <person name="Saif S."/>
            <person name="Shea T."/>
            <person name="Shenoy N."/>
            <person name="Sisk P."/>
            <person name="Stolte C."/>
            <person name="Sykes S."/>
            <person name="Walk T."/>
            <person name="White J."/>
            <person name="Yandava C."/>
            <person name="Haas B."/>
            <person name="Nusbaum C."/>
            <person name="Birren B."/>
        </authorList>
    </citation>
    <scope>NUCLEOTIDE SEQUENCE [LARGE SCALE GENOMIC DNA]</scope>
    <source>
        <strain evidence="4">ATCC 64411 / 73-15</strain>
    </source>
</reference>
<evidence type="ECO:0000313" key="4">
    <source>
        <dbReference type="Proteomes" id="UP000011715"/>
    </source>
</evidence>
<feature type="region of interest" description="Disordered" evidence="1">
    <location>
        <begin position="1"/>
        <end position="52"/>
    </location>
</feature>
<name>A0A0C4DKY4_MAGP6</name>
<reference evidence="3" key="5">
    <citation type="submission" date="2015-06" db="UniProtKB">
        <authorList>
            <consortium name="EnsemblFungi"/>
        </authorList>
    </citation>
    <scope>IDENTIFICATION</scope>
    <source>
        <strain evidence="3">ATCC 64411</strain>
    </source>
</reference>
<gene>
    <name evidence="2" type="ORF">MAPG_00416</name>
</gene>
<evidence type="ECO:0000313" key="2">
    <source>
        <dbReference type="EMBL" id="KLU81325.1"/>
    </source>
</evidence>
<dbReference type="eggNOG" id="ENOG502RIU6">
    <property type="taxonomic scope" value="Eukaryota"/>
</dbReference>
<dbReference type="OMA" id="IIASHAW"/>
<protein>
    <submittedName>
        <fullName evidence="2 3">Uncharacterized protein</fullName>
    </submittedName>
</protein>
<dbReference type="EMBL" id="ADBL01000097">
    <property type="status" value="NOT_ANNOTATED_CDS"/>
    <property type="molecule type" value="Genomic_DNA"/>
</dbReference>
<evidence type="ECO:0000256" key="1">
    <source>
        <dbReference type="SAM" id="MobiDB-lite"/>
    </source>
</evidence>
<feature type="compositionally biased region" description="Basic residues" evidence="1">
    <location>
        <begin position="1"/>
        <end position="12"/>
    </location>
</feature>
<evidence type="ECO:0000313" key="3">
    <source>
        <dbReference type="EnsemblFungi" id="MAPG_00416T0"/>
    </source>
</evidence>
<feature type="compositionally biased region" description="Acidic residues" evidence="1">
    <location>
        <begin position="635"/>
        <end position="664"/>
    </location>
</feature>
<organism evidence="3 4">
    <name type="scientific">Magnaporthiopsis poae (strain ATCC 64411 / 73-15)</name>
    <name type="common">Kentucky bluegrass fungus</name>
    <name type="synonym">Magnaporthe poae</name>
    <dbReference type="NCBI Taxonomy" id="644358"/>
    <lineage>
        <taxon>Eukaryota</taxon>
        <taxon>Fungi</taxon>
        <taxon>Dikarya</taxon>
        <taxon>Ascomycota</taxon>
        <taxon>Pezizomycotina</taxon>
        <taxon>Sordariomycetes</taxon>
        <taxon>Sordariomycetidae</taxon>
        <taxon>Magnaporthales</taxon>
        <taxon>Magnaporthaceae</taxon>
        <taxon>Magnaporthiopsis</taxon>
    </lineage>
</organism>
<feature type="region of interest" description="Disordered" evidence="1">
    <location>
        <begin position="630"/>
        <end position="689"/>
    </location>
</feature>
<accession>A0A0C4DKY4</accession>
<feature type="compositionally biased region" description="Polar residues" evidence="1">
    <location>
        <begin position="39"/>
        <end position="49"/>
    </location>
</feature>
<dbReference type="OrthoDB" id="5428138at2759"/>